<feature type="transmembrane region" description="Helical" evidence="1">
    <location>
        <begin position="20"/>
        <end position="40"/>
    </location>
</feature>
<dbReference type="PANTHER" id="PTHR24002:SF4">
    <property type="entry name" value="MFS DOMAIN-CONTAINING PROTEIN"/>
    <property type="match status" value="1"/>
</dbReference>
<dbReference type="AlphaFoldDB" id="A0AAD5MM58"/>
<feature type="transmembrane region" description="Helical" evidence="1">
    <location>
        <begin position="137"/>
        <end position="157"/>
    </location>
</feature>
<dbReference type="EMBL" id="JAHQIW010004110">
    <property type="protein sequence ID" value="KAJ1361080.1"/>
    <property type="molecule type" value="Genomic_DNA"/>
</dbReference>
<evidence type="ECO:0008006" key="4">
    <source>
        <dbReference type="Google" id="ProtNLM"/>
    </source>
</evidence>
<comment type="caution">
    <text evidence="2">The sequence shown here is derived from an EMBL/GenBank/DDBJ whole genome shotgun (WGS) entry which is preliminary data.</text>
</comment>
<dbReference type="GO" id="GO:0005635">
    <property type="term" value="C:nuclear envelope"/>
    <property type="evidence" value="ECO:0007669"/>
    <property type="project" value="TreeGrafter"/>
</dbReference>
<keyword evidence="3" id="KW-1185">Reference proteome</keyword>
<keyword evidence="1" id="KW-0812">Transmembrane</keyword>
<dbReference type="Pfam" id="PF07690">
    <property type="entry name" value="MFS_1"/>
    <property type="match status" value="1"/>
</dbReference>
<feature type="transmembrane region" description="Helical" evidence="1">
    <location>
        <begin position="52"/>
        <end position="79"/>
    </location>
</feature>
<dbReference type="SUPFAM" id="SSF103473">
    <property type="entry name" value="MFS general substrate transporter"/>
    <property type="match status" value="1"/>
</dbReference>
<evidence type="ECO:0000256" key="1">
    <source>
        <dbReference type="SAM" id="Phobius"/>
    </source>
</evidence>
<keyword evidence="1" id="KW-1133">Transmembrane helix</keyword>
<dbReference type="Gene3D" id="1.20.1250.20">
    <property type="entry name" value="MFS general substrate transporter like domains"/>
    <property type="match status" value="1"/>
</dbReference>
<dbReference type="Proteomes" id="UP001196413">
    <property type="component" value="Unassembled WGS sequence"/>
</dbReference>
<dbReference type="InterPro" id="IPR011701">
    <property type="entry name" value="MFS"/>
</dbReference>
<name>A0AAD5MM58_PARTN</name>
<dbReference type="GO" id="GO:0022857">
    <property type="term" value="F:transmembrane transporter activity"/>
    <property type="evidence" value="ECO:0007669"/>
    <property type="project" value="InterPro"/>
</dbReference>
<evidence type="ECO:0000313" key="3">
    <source>
        <dbReference type="Proteomes" id="UP001196413"/>
    </source>
</evidence>
<evidence type="ECO:0000313" key="2">
    <source>
        <dbReference type="EMBL" id="KAJ1361080.1"/>
    </source>
</evidence>
<organism evidence="2 3">
    <name type="scientific">Parelaphostrongylus tenuis</name>
    <name type="common">Meningeal worm</name>
    <dbReference type="NCBI Taxonomy" id="148309"/>
    <lineage>
        <taxon>Eukaryota</taxon>
        <taxon>Metazoa</taxon>
        <taxon>Ecdysozoa</taxon>
        <taxon>Nematoda</taxon>
        <taxon>Chromadorea</taxon>
        <taxon>Rhabditida</taxon>
        <taxon>Rhabditina</taxon>
        <taxon>Rhabditomorpha</taxon>
        <taxon>Strongyloidea</taxon>
        <taxon>Metastrongylidae</taxon>
        <taxon>Parelaphostrongylus</taxon>
    </lineage>
</organism>
<reference evidence="2" key="1">
    <citation type="submission" date="2021-06" db="EMBL/GenBank/DDBJ databases">
        <title>Parelaphostrongylus tenuis whole genome reference sequence.</title>
        <authorList>
            <person name="Garwood T.J."/>
            <person name="Larsen P.A."/>
            <person name="Fountain-Jones N.M."/>
            <person name="Garbe J.R."/>
            <person name="Macchietto M.G."/>
            <person name="Kania S.A."/>
            <person name="Gerhold R.W."/>
            <person name="Richards J.E."/>
            <person name="Wolf T.M."/>
        </authorList>
    </citation>
    <scope>NUCLEOTIDE SEQUENCE</scope>
    <source>
        <strain evidence="2">MNPRO001-30</strain>
        <tissue evidence="2">Meninges</tissue>
    </source>
</reference>
<dbReference type="PANTHER" id="PTHR24002">
    <property type="entry name" value="SOLUTE CARRIER FAMILY 22 MEMBER 18"/>
    <property type="match status" value="1"/>
</dbReference>
<keyword evidence="1" id="KW-0472">Membrane</keyword>
<sequence>MIWRNFLLRSFMKDTNDSAIILVVMAGSLLVVQFIVLPFLQRRTSPRKLLQISMTGLILCYFAASFTTSFEQILIITAIQTGAYAVAYAESCTQITSAVEITDLGKATGLASMAQWASHFLLPIYASHIVEHYHFTYAFYTSTLLSIVAFAYITIFAKNTNNRLGSLLPSLVVTY</sequence>
<gene>
    <name evidence="2" type="ORF">KIN20_020257</name>
</gene>
<proteinExistence type="predicted"/>
<accession>A0AAD5MM58</accession>
<protein>
    <recommendedName>
        <fullName evidence="4">Major facilitator superfamily (MFS) profile domain-containing protein</fullName>
    </recommendedName>
</protein>
<dbReference type="InterPro" id="IPR036259">
    <property type="entry name" value="MFS_trans_sf"/>
</dbReference>